<dbReference type="PANTHER" id="PTHR43290">
    <property type="entry name" value="MEVALONATE KINASE"/>
    <property type="match status" value="1"/>
</dbReference>
<dbReference type="Gene3D" id="3.30.70.890">
    <property type="entry name" value="GHMP kinase, C-terminal domain"/>
    <property type="match status" value="1"/>
</dbReference>
<keyword evidence="8" id="KW-0443">Lipid metabolism</keyword>
<evidence type="ECO:0000256" key="5">
    <source>
        <dbReference type="ARBA" id="ARBA00022777"/>
    </source>
</evidence>
<evidence type="ECO:0000259" key="11">
    <source>
        <dbReference type="Pfam" id="PF08544"/>
    </source>
</evidence>
<keyword evidence="6" id="KW-0067">ATP-binding</keyword>
<protein>
    <submittedName>
        <fullName evidence="12">Uncharacterized protein</fullName>
    </submittedName>
</protein>
<feature type="domain" description="GHMP kinase N-terminal" evidence="10">
    <location>
        <begin position="64"/>
        <end position="149"/>
    </location>
</feature>
<dbReference type="EMBL" id="LUKF01000020">
    <property type="protein sequence ID" value="KYG60457.1"/>
    <property type="molecule type" value="Genomic_DNA"/>
</dbReference>
<evidence type="ECO:0000313" key="12">
    <source>
        <dbReference type="EMBL" id="KYG60457.1"/>
    </source>
</evidence>
<dbReference type="GO" id="GO:0019287">
    <property type="term" value="P:isopentenyl diphosphate biosynthetic process, mevalonate pathway"/>
    <property type="evidence" value="ECO:0007669"/>
    <property type="project" value="UniProtKB-UniPathway"/>
</dbReference>
<dbReference type="UniPathway" id="UPA00057">
    <property type="reaction ID" value="UER00098"/>
</dbReference>
<evidence type="ECO:0000313" key="13">
    <source>
        <dbReference type="Proteomes" id="UP000075391"/>
    </source>
</evidence>
<dbReference type="SUPFAM" id="SSF54211">
    <property type="entry name" value="Ribosomal protein S5 domain 2-like"/>
    <property type="match status" value="1"/>
</dbReference>
<evidence type="ECO:0000256" key="6">
    <source>
        <dbReference type="ARBA" id="ARBA00022840"/>
    </source>
</evidence>
<dbReference type="RefSeq" id="WP_063245215.1">
    <property type="nucleotide sequence ID" value="NZ_LUKF01000020.1"/>
</dbReference>
<evidence type="ECO:0000256" key="2">
    <source>
        <dbReference type="ARBA" id="ARBA00022516"/>
    </source>
</evidence>
<dbReference type="Pfam" id="PF08544">
    <property type="entry name" value="GHMP_kinases_C"/>
    <property type="match status" value="1"/>
</dbReference>
<dbReference type="InterPro" id="IPR006205">
    <property type="entry name" value="Mev_gal_kin"/>
</dbReference>
<keyword evidence="2" id="KW-0444">Lipid biosynthesis</keyword>
<evidence type="ECO:0000256" key="9">
    <source>
        <dbReference type="ARBA" id="ARBA00029438"/>
    </source>
</evidence>
<dbReference type="InterPro" id="IPR013750">
    <property type="entry name" value="GHMP_kinase_C_dom"/>
</dbReference>
<dbReference type="GO" id="GO:0004496">
    <property type="term" value="F:mevalonate kinase activity"/>
    <property type="evidence" value="ECO:0007669"/>
    <property type="project" value="InterPro"/>
</dbReference>
<feature type="domain" description="GHMP kinase C-terminal" evidence="11">
    <location>
        <begin position="254"/>
        <end position="292"/>
    </location>
</feature>
<evidence type="ECO:0000256" key="3">
    <source>
        <dbReference type="ARBA" id="ARBA00022679"/>
    </source>
</evidence>
<evidence type="ECO:0000259" key="10">
    <source>
        <dbReference type="Pfam" id="PF00288"/>
    </source>
</evidence>
<sequence length="295" mass="32310">MSIDFTCKSFGKWILAGEHAVLRGVPALVFPIQSRNLELSYARTESALELRLVGDHGKDLQLLVWGVLEKACELKKISRQDLKGILLLESSIPVGAGMGASAALCVALTRWLGYLGYVQENEYYEFARDLENLFHGESSGVDIAVALSGEGLYFVRNGERKPLSTSWKPHWYISYSGKRGVTVDAVNKVKDLLLQNPEVGEKIDKQMAEAVAIAEKALKLDRQEGLPLLAKAIEEGGECFEQWGLNEGAPGKHIQWLKEKGALAVKPTGSGGGGYVLSLWDKVPSEDVLEKLIPC</sequence>
<evidence type="ECO:0000256" key="8">
    <source>
        <dbReference type="ARBA" id="ARBA00023098"/>
    </source>
</evidence>
<comment type="pathway">
    <text evidence="9">Isoprenoid biosynthesis; isopentenyl diphosphate biosynthesis via mevalonate pathway; isopentenyl diphosphate from (R)-mevalonate: step 1/3.</text>
</comment>
<dbReference type="PRINTS" id="PR00959">
    <property type="entry name" value="MEVGALKINASE"/>
</dbReference>
<dbReference type="InterPro" id="IPR014721">
    <property type="entry name" value="Ribsml_uS5_D2-typ_fold_subgr"/>
</dbReference>
<reference evidence="12 13" key="1">
    <citation type="submission" date="2016-03" db="EMBL/GenBank/DDBJ databases">
        <authorList>
            <person name="Ploux O."/>
        </authorList>
    </citation>
    <scope>NUCLEOTIDE SEQUENCE [LARGE SCALE GENOMIC DNA]</scope>
    <source>
        <strain evidence="12 13">BER2</strain>
    </source>
</reference>
<dbReference type="GO" id="GO:0005524">
    <property type="term" value="F:ATP binding"/>
    <property type="evidence" value="ECO:0007669"/>
    <property type="project" value="UniProtKB-KW"/>
</dbReference>
<evidence type="ECO:0000256" key="4">
    <source>
        <dbReference type="ARBA" id="ARBA00022741"/>
    </source>
</evidence>
<name>A0A150WBW2_BDEBC</name>
<keyword evidence="5" id="KW-0418">Kinase</keyword>
<accession>A0A150WBW2</accession>
<keyword evidence="4" id="KW-0547">Nucleotide-binding</keyword>
<evidence type="ECO:0000256" key="7">
    <source>
        <dbReference type="ARBA" id="ARBA00022842"/>
    </source>
</evidence>
<dbReference type="InterPro" id="IPR006204">
    <property type="entry name" value="GHMP_kinase_N_dom"/>
</dbReference>
<dbReference type="SUPFAM" id="SSF55060">
    <property type="entry name" value="GHMP Kinase, C-terminal domain"/>
    <property type="match status" value="1"/>
</dbReference>
<dbReference type="Pfam" id="PF00288">
    <property type="entry name" value="GHMP_kinases_N"/>
    <property type="match status" value="1"/>
</dbReference>
<organism evidence="12 13">
    <name type="scientific">Bdellovibrio bacteriovorus</name>
    <dbReference type="NCBI Taxonomy" id="959"/>
    <lineage>
        <taxon>Bacteria</taxon>
        <taxon>Pseudomonadati</taxon>
        <taxon>Bdellovibrionota</taxon>
        <taxon>Bdellovibrionia</taxon>
        <taxon>Bdellovibrionales</taxon>
        <taxon>Pseudobdellovibrionaceae</taxon>
        <taxon>Bdellovibrio</taxon>
    </lineage>
</organism>
<keyword evidence="1" id="KW-0963">Cytoplasm</keyword>
<evidence type="ECO:0000256" key="1">
    <source>
        <dbReference type="ARBA" id="ARBA00022490"/>
    </source>
</evidence>
<dbReference type="GO" id="GO:0005829">
    <property type="term" value="C:cytosol"/>
    <property type="evidence" value="ECO:0007669"/>
    <property type="project" value="TreeGrafter"/>
</dbReference>
<keyword evidence="3" id="KW-0808">Transferase</keyword>
<dbReference type="PANTHER" id="PTHR43290:SF2">
    <property type="entry name" value="MEVALONATE KINASE"/>
    <property type="match status" value="1"/>
</dbReference>
<keyword evidence="7" id="KW-0460">Magnesium</keyword>
<dbReference type="AlphaFoldDB" id="A0A150WBW2"/>
<dbReference type="Gene3D" id="3.30.230.10">
    <property type="match status" value="1"/>
</dbReference>
<comment type="caution">
    <text evidence="12">The sequence shown here is derived from an EMBL/GenBank/DDBJ whole genome shotgun (WGS) entry which is preliminary data.</text>
</comment>
<proteinExistence type="predicted"/>
<dbReference type="InterPro" id="IPR020568">
    <property type="entry name" value="Ribosomal_Su5_D2-typ_SF"/>
</dbReference>
<dbReference type="Proteomes" id="UP000075391">
    <property type="component" value="Unassembled WGS sequence"/>
</dbReference>
<dbReference type="OrthoDB" id="5289540at2"/>
<gene>
    <name evidence="12" type="ORF">AZI85_13405</name>
</gene>
<dbReference type="InterPro" id="IPR036554">
    <property type="entry name" value="GHMP_kinase_C_sf"/>
</dbReference>